<sequence>MATHVYCALCGIPTGEIPEGFGGDQSYDPRRLYDPEVKWSRDVKLLGQNPASSSSDRIFIVENAVSELADMHFYTVKPEEIPFPLNDRYLKVYDWDAPYSVVIPYHTACFRIIEEIAAPRPINHQVFYGEACEYQEQKWLNIRGAEVLMALPVDIPDIEHYMNSFLLDHRLETQNEPIIESSSKNDEYFDRKTKLDVNLFSRSPILQNANSTPMSTLVVPESRHTESSAISLVHQFSDIQKARTIITTYWKSTGELAGVSTRYSEVGSVQLIGSNRDIAKAEDFQLPDGAWLAAIIVYSVGGLEKIDDDDGDSDWASESE</sequence>
<organism evidence="1 2">
    <name type="scientific">Fusarium oxysporum f. sp. narcissi</name>
    <dbReference type="NCBI Taxonomy" id="451672"/>
    <lineage>
        <taxon>Eukaryota</taxon>
        <taxon>Fungi</taxon>
        <taxon>Dikarya</taxon>
        <taxon>Ascomycota</taxon>
        <taxon>Pezizomycotina</taxon>
        <taxon>Sordariomycetes</taxon>
        <taxon>Hypocreomycetidae</taxon>
        <taxon>Hypocreales</taxon>
        <taxon>Nectriaceae</taxon>
        <taxon>Fusarium</taxon>
        <taxon>Fusarium oxysporum species complex</taxon>
    </lineage>
</organism>
<evidence type="ECO:0000313" key="2">
    <source>
        <dbReference type="Proteomes" id="UP000290540"/>
    </source>
</evidence>
<comment type="caution">
    <text evidence="1">The sequence shown here is derived from an EMBL/GenBank/DDBJ whole genome shotgun (WGS) entry which is preliminary data.</text>
</comment>
<gene>
    <name evidence="1" type="ORF">BFJ63_vAg8794</name>
</gene>
<proteinExistence type="predicted"/>
<dbReference type="EMBL" id="MQTW01000063">
    <property type="protein sequence ID" value="RYC88396.1"/>
    <property type="molecule type" value="Genomic_DNA"/>
</dbReference>
<accession>A0A4Q2VPA0</accession>
<name>A0A4Q2VPA0_FUSOX</name>
<protein>
    <submittedName>
        <fullName evidence="1">Uncharacterized protein</fullName>
    </submittedName>
</protein>
<evidence type="ECO:0000313" key="1">
    <source>
        <dbReference type="EMBL" id="RYC88396.1"/>
    </source>
</evidence>
<dbReference type="Proteomes" id="UP000290540">
    <property type="component" value="Unassembled WGS sequence"/>
</dbReference>
<dbReference type="AlphaFoldDB" id="A0A4Q2VPA0"/>
<reference evidence="1 2" key="1">
    <citation type="submission" date="2016-12" db="EMBL/GenBank/DDBJ databases">
        <title>Draft genome sequence of Fusarium oxysporum causing rot on Narcissus.</title>
        <authorList>
            <person name="Armitage A.D."/>
            <person name="Taylor A."/>
            <person name="Clarkson J.P."/>
            <person name="Harrison R.J."/>
            <person name="Jackson A.C."/>
        </authorList>
    </citation>
    <scope>NUCLEOTIDE SEQUENCE [LARGE SCALE GENOMIC DNA]</scope>
    <source>
        <strain evidence="1 2">N139</strain>
    </source>
</reference>